<accession>A0A645JAT0</accession>
<name>A0A645JAT0_9ZZZZ</name>
<protein>
    <submittedName>
        <fullName evidence="1">Uncharacterized protein</fullName>
    </submittedName>
</protein>
<evidence type="ECO:0000313" key="1">
    <source>
        <dbReference type="EMBL" id="MPN60711.1"/>
    </source>
</evidence>
<organism evidence="1">
    <name type="scientific">bioreactor metagenome</name>
    <dbReference type="NCBI Taxonomy" id="1076179"/>
    <lineage>
        <taxon>unclassified sequences</taxon>
        <taxon>metagenomes</taxon>
        <taxon>ecological metagenomes</taxon>
    </lineage>
</organism>
<proteinExistence type="predicted"/>
<sequence length="83" mass="9376">MNKFQTGKGINQVLFNKLIHIRNAGHIDLFIHNKQLFHIKNHQPALFFVNGNAAFFAGIHQLFYITHFLLPPPAPVCGSAPDK</sequence>
<reference evidence="1" key="1">
    <citation type="submission" date="2019-08" db="EMBL/GenBank/DDBJ databases">
        <authorList>
            <person name="Kucharzyk K."/>
            <person name="Murdoch R.W."/>
            <person name="Higgins S."/>
            <person name="Loffler F."/>
        </authorList>
    </citation>
    <scope>NUCLEOTIDE SEQUENCE</scope>
</reference>
<gene>
    <name evidence="1" type="ORF">SDC9_208442</name>
</gene>
<dbReference type="AlphaFoldDB" id="A0A645JAT0"/>
<comment type="caution">
    <text evidence="1">The sequence shown here is derived from an EMBL/GenBank/DDBJ whole genome shotgun (WGS) entry which is preliminary data.</text>
</comment>
<dbReference type="EMBL" id="VSSQ01136336">
    <property type="protein sequence ID" value="MPN60711.1"/>
    <property type="molecule type" value="Genomic_DNA"/>
</dbReference>